<gene>
    <name evidence="1" type="ORF">E6O51_04070</name>
</gene>
<dbReference type="EMBL" id="SSOD01000003">
    <property type="protein sequence ID" value="THF63253.1"/>
    <property type="molecule type" value="Genomic_DNA"/>
</dbReference>
<reference evidence="1 2" key="1">
    <citation type="submission" date="2019-04" db="EMBL/GenBank/DDBJ databases">
        <title>Azoarcus rhizosphaerae sp. nov. isolated from rhizosphere of Ficus religiosa.</title>
        <authorList>
            <person name="Lin S.-Y."/>
            <person name="Hameed A."/>
            <person name="Hsu Y.-H."/>
            <person name="Young C.-C."/>
        </authorList>
    </citation>
    <scope>NUCLEOTIDE SEQUENCE [LARGE SCALE GENOMIC DNA]</scope>
    <source>
        <strain evidence="1 2">CC-YHH848</strain>
    </source>
</reference>
<organism evidence="1 2">
    <name type="scientific">Pseudothauera rhizosphaerae</name>
    <dbReference type="NCBI Taxonomy" id="2565932"/>
    <lineage>
        <taxon>Bacteria</taxon>
        <taxon>Pseudomonadati</taxon>
        <taxon>Pseudomonadota</taxon>
        <taxon>Betaproteobacteria</taxon>
        <taxon>Rhodocyclales</taxon>
        <taxon>Zoogloeaceae</taxon>
        <taxon>Pseudothauera</taxon>
    </lineage>
</organism>
<dbReference type="OrthoDB" id="8454366at2"/>
<dbReference type="Proteomes" id="UP000307956">
    <property type="component" value="Unassembled WGS sequence"/>
</dbReference>
<accession>A0A4V3WBH5</accession>
<proteinExistence type="predicted"/>
<evidence type="ECO:0000313" key="2">
    <source>
        <dbReference type="Proteomes" id="UP000307956"/>
    </source>
</evidence>
<name>A0A4V3WBH5_9RHOO</name>
<keyword evidence="2" id="KW-1185">Reference proteome</keyword>
<comment type="caution">
    <text evidence="1">The sequence shown here is derived from an EMBL/GenBank/DDBJ whole genome shotgun (WGS) entry which is preliminary data.</text>
</comment>
<evidence type="ECO:0000313" key="1">
    <source>
        <dbReference type="EMBL" id="THF63253.1"/>
    </source>
</evidence>
<dbReference type="RefSeq" id="WP_136383705.1">
    <property type="nucleotide sequence ID" value="NZ_SSOD01000003.1"/>
</dbReference>
<sequence>MNADNRQAVSAAAPVLLVVGIHREELPFGEAVAARVDRGAVDVLAIPDGLTGRRPRPDQRFHHAMLHRELYLQLLPHVVGHYRLLVDLHTGQDRHGPSAELYCADEALRTCLAATIGRHPDDTVRATRIVPFAAAAKTPHEAGHAPPHAVTVIPGEVWENAAFRYLGMEIYLPAPGAGSERAWLLADELIDIATACVR</sequence>
<protein>
    <submittedName>
        <fullName evidence="1">Uncharacterized protein</fullName>
    </submittedName>
</protein>
<dbReference type="AlphaFoldDB" id="A0A4V3WBH5"/>